<keyword evidence="1" id="KW-0472">Membrane</keyword>
<feature type="transmembrane region" description="Helical" evidence="1">
    <location>
        <begin position="71"/>
        <end position="91"/>
    </location>
</feature>
<protein>
    <submittedName>
        <fullName evidence="3">VanZ family protein</fullName>
    </submittedName>
</protein>
<accession>A0ABT8F3A3</accession>
<feature type="domain" description="VanZ-like" evidence="2">
    <location>
        <begin position="32"/>
        <end position="120"/>
    </location>
</feature>
<evidence type="ECO:0000313" key="4">
    <source>
        <dbReference type="Proteomes" id="UP001168552"/>
    </source>
</evidence>
<proteinExistence type="predicted"/>
<gene>
    <name evidence="3" type="ORF">QWY31_04235</name>
</gene>
<organism evidence="3 4">
    <name type="scientific">Shiella aurantiaca</name>
    <dbReference type="NCBI Taxonomy" id="3058365"/>
    <lineage>
        <taxon>Bacteria</taxon>
        <taxon>Pseudomonadati</taxon>
        <taxon>Bacteroidota</taxon>
        <taxon>Cytophagia</taxon>
        <taxon>Cytophagales</taxon>
        <taxon>Shiellaceae</taxon>
        <taxon>Shiella</taxon>
    </lineage>
</organism>
<comment type="caution">
    <text evidence="3">The sequence shown here is derived from an EMBL/GenBank/DDBJ whole genome shotgun (WGS) entry which is preliminary data.</text>
</comment>
<evidence type="ECO:0000256" key="1">
    <source>
        <dbReference type="SAM" id="Phobius"/>
    </source>
</evidence>
<keyword evidence="4" id="KW-1185">Reference proteome</keyword>
<dbReference type="NCBIfam" id="NF037970">
    <property type="entry name" value="vanZ_1"/>
    <property type="match status" value="1"/>
</dbReference>
<feature type="transmembrane region" description="Helical" evidence="1">
    <location>
        <begin position="42"/>
        <end position="59"/>
    </location>
</feature>
<dbReference type="PANTHER" id="PTHR28008">
    <property type="entry name" value="DOMAIN PROTEIN, PUTATIVE (AFU_ORTHOLOGUE AFUA_3G10980)-RELATED"/>
    <property type="match status" value="1"/>
</dbReference>
<name>A0ABT8F3A3_9BACT</name>
<dbReference type="Pfam" id="PF04892">
    <property type="entry name" value="VanZ"/>
    <property type="match status" value="1"/>
</dbReference>
<keyword evidence="1" id="KW-0812">Transmembrane</keyword>
<sequence length="127" mass="14669">MFLRYNLFNITWAFFVLALTLMPGAAMPMTNIWDLLRFDNFAHVFVFLVLTFLTIIGLRKQYTFRICRFKSVQLGVSVCVVYGLALEIAQGLVPGRTLEIQDMIANTLGCLLGWGLYFMIYHRCELK</sequence>
<dbReference type="Proteomes" id="UP001168552">
    <property type="component" value="Unassembled WGS sequence"/>
</dbReference>
<keyword evidence="1" id="KW-1133">Transmembrane helix</keyword>
<dbReference type="InterPro" id="IPR006976">
    <property type="entry name" value="VanZ-like"/>
</dbReference>
<dbReference type="RefSeq" id="WP_320003223.1">
    <property type="nucleotide sequence ID" value="NZ_JAUHJS010000002.1"/>
</dbReference>
<feature type="transmembrane region" description="Helical" evidence="1">
    <location>
        <begin position="103"/>
        <end position="121"/>
    </location>
</feature>
<evidence type="ECO:0000313" key="3">
    <source>
        <dbReference type="EMBL" id="MDN4164696.1"/>
    </source>
</evidence>
<dbReference type="PANTHER" id="PTHR28008:SF1">
    <property type="entry name" value="DOMAIN PROTEIN, PUTATIVE (AFU_ORTHOLOGUE AFUA_3G10980)-RELATED"/>
    <property type="match status" value="1"/>
</dbReference>
<evidence type="ECO:0000259" key="2">
    <source>
        <dbReference type="Pfam" id="PF04892"/>
    </source>
</evidence>
<reference evidence="3" key="1">
    <citation type="submission" date="2023-06" db="EMBL/GenBank/DDBJ databases">
        <title>Cytophagales bacterium Strain LB-30, isolated from soil.</title>
        <authorList>
            <person name="Liu B."/>
        </authorList>
    </citation>
    <scope>NUCLEOTIDE SEQUENCE</scope>
    <source>
        <strain evidence="3">LB-30</strain>
    </source>
</reference>
<dbReference type="EMBL" id="JAUHJS010000002">
    <property type="protein sequence ID" value="MDN4164696.1"/>
    <property type="molecule type" value="Genomic_DNA"/>
</dbReference>